<proteinExistence type="predicted"/>
<feature type="region of interest" description="Disordered" evidence="1">
    <location>
        <begin position="63"/>
        <end position="95"/>
    </location>
</feature>
<gene>
    <name evidence="2" type="ORF">M5K25_012501</name>
</gene>
<feature type="compositionally biased region" description="Basic and acidic residues" evidence="1">
    <location>
        <begin position="76"/>
        <end position="92"/>
    </location>
</feature>
<sequence length="114" mass="12921">MPMGRITVFGVNNGRMPMAAKKIDALEERLEGEMSQIKTTVEDRISSMEDKFSDLQEMVKKAAERDANPARAYKSNLEKGASESPANKEVKNKEKRRVAWLVNKRKIKGNLRVV</sequence>
<evidence type="ECO:0000256" key="1">
    <source>
        <dbReference type="SAM" id="MobiDB-lite"/>
    </source>
</evidence>
<dbReference type="AlphaFoldDB" id="A0ABD0UXB2"/>
<evidence type="ECO:0000313" key="2">
    <source>
        <dbReference type="EMBL" id="KAL0917440.1"/>
    </source>
</evidence>
<reference evidence="2 3" key="1">
    <citation type="journal article" date="2024" name="Plant Biotechnol. J.">
        <title>Dendrobium thyrsiflorum genome and its molecular insights into genes involved in important horticultural traits.</title>
        <authorList>
            <person name="Chen B."/>
            <person name="Wang J.Y."/>
            <person name="Zheng P.J."/>
            <person name="Li K.L."/>
            <person name="Liang Y.M."/>
            <person name="Chen X.F."/>
            <person name="Zhang C."/>
            <person name="Zhao X."/>
            <person name="He X."/>
            <person name="Zhang G.Q."/>
            <person name="Liu Z.J."/>
            <person name="Xu Q."/>
        </authorList>
    </citation>
    <scope>NUCLEOTIDE SEQUENCE [LARGE SCALE GENOMIC DNA]</scope>
    <source>
        <strain evidence="2">GZMU011</strain>
    </source>
</reference>
<dbReference type="EMBL" id="JANQDX010000010">
    <property type="protein sequence ID" value="KAL0917440.1"/>
    <property type="molecule type" value="Genomic_DNA"/>
</dbReference>
<accession>A0ABD0UXB2</accession>
<keyword evidence="3" id="KW-1185">Reference proteome</keyword>
<dbReference type="Proteomes" id="UP001552299">
    <property type="component" value="Unassembled WGS sequence"/>
</dbReference>
<comment type="caution">
    <text evidence="2">The sequence shown here is derived from an EMBL/GenBank/DDBJ whole genome shotgun (WGS) entry which is preliminary data.</text>
</comment>
<evidence type="ECO:0000313" key="3">
    <source>
        <dbReference type="Proteomes" id="UP001552299"/>
    </source>
</evidence>
<organism evidence="2 3">
    <name type="scientific">Dendrobium thyrsiflorum</name>
    <name type="common">Pinecone-like raceme dendrobium</name>
    <name type="synonym">Orchid</name>
    <dbReference type="NCBI Taxonomy" id="117978"/>
    <lineage>
        <taxon>Eukaryota</taxon>
        <taxon>Viridiplantae</taxon>
        <taxon>Streptophyta</taxon>
        <taxon>Embryophyta</taxon>
        <taxon>Tracheophyta</taxon>
        <taxon>Spermatophyta</taxon>
        <taxon>Magnoliopsida</taxon>
        <taxon>Liliopsida</taxon>
        <taxon>Asparagales</taxon>
        <taxon>Orchidaceae</taxon>
        <taxon>Epidendroideae</taxon>
        <taxon>Malaxideae</taxon>
        <taxon>Dendrobiinae</taxon>
        <taxon>Dendrobium</taxon>
    </lineage>
</organism>
<name>A0ABD0UXB2_DENTH</name>
<protein>
    <submittedName>
        <fullName evidence="2">Uncharacterized protein</fullName>
    </submittedName>
</protein>